<dbReference type="Proteomes" id="UP001172082">
    <property type="component" value="Unassembled WGS sequence"/>
</dbReference>
<dbReference type="EMBL" id="JAUJEA010000013">
    <property type="protein sequence ID" value="MDN5204915.1"/>
    <property type="molecule type" value="Genomic_DNA"/>
</dbReference>
<dbReference type="InterPro" id="IPR008922">
    <property type="entry name" value="Di-copper_centre_dom_sf"/>
</dbReference>
<keyword evidence="4" id="KW-0560">Oxidoreductase</keyword>
<evidence type="ECO:0000256" key="3">
    <source>
        <dbReference type="ARBA" id="ARBA00022723"/>
    </source>
</evidence>
<comment type="cofactor">
    <cofactor evidence="1">
        <name>Cu(2+)</name>
        <dbReference type="ChEBI" id="CHEBI:29036"/>
    </cofactor>
</comment>
<organism evidence="9 10">
    <name type="scientific">Splendidivirga corallicola</name>
    <dbReference type="NCBI Taxonomy" id="3051826"/>
    <lineage>
        <taxon>Bacteria</taxon>
        <taxon>Pseudomonadati</taxon>
        <taxon>Bacteroidota</taxon>
        <taxon>Cytophagia</taxon>
        <taxon>Cytophagales</taxon>
        <taxon>Splendidivirgaceae</taxon>
        <taxon>Splendidivirga</taxon>
    </lineage>
</organism>
<comment type="caution">
    <text evidence="9">The sequence shown here is derived from an EMBL/GenBank/DDBJ whole genome shotgun (WGS) entry which is preliminary data.</text>
</comment>
<evidence type="ECO:0000256" key="1">
    <source>
        <dbReference type="ARBA" id="ARBA00001973"/>
    </source>
</evidence>
<dbReference type="Pfam" id="PF00264">
    <property type="entry name" value="Tyrosinase"/>
    <property type="match status" value="1"/>
</dbReference>
<evidence type="ECO:0000256" key="2">
    <source>
        <dbReference type="ARBA" id="ARBA00009928"/>
    </source>
</evidence>
<evidence type="ECO:0000313" key="9">
    <source>
        <dbReference type="EMBL" id="MDN5204915.1"/>
    </source>
</evidence>
<evidence type="ECO:0000313" key="10">
    <source>
        <dbReference type="Proteomes" id="UP001172082"/>
    </source>
</evidence>
<evidence type="ECO:0000259" key="8">
    <source>
        <dbReference type="PROSITE" id="PS00498"/>
    </source>
</evidence>
<keyword evidence="3" id="KW-0479">Metal-binding</keyword>
<evidence type="ECO:0000256" key="4">
    <source>
        <dbReference type="ARBA" id="ARBA00023002"/>
    </source>
</evidence>
<proteinExistence type="inferred from homology"/>
<dbReference type="InterPro" id="IPR002227">
    <property type="entry name" value="Tyrosinase_Cu-bd"/>
</dbReference>
<feature type="compositionally biased region" description="Low complexity" evidence="6">
    <location>
        <begin position="199"/>
        <end position="208"/>
    </location>
</feature>
<sequence length="512" mass="57907">MRLFIPTLFISLLLFSCGGRPGNNTTSESESTDGNGEGQNPAENQVFVRKDINTLSTGDPVIESYKRAIEVMRRRDSSDPTSWLYQAAIHGTYTSPSQELWDQCQHGSFYFLAWHRIYLYYFERIVRDASGDTNWSLPYWNYSDNPDFRRLPEVFRLPTTNNPLYNSERNSRINSGSRLNPSDVSYEAAFSRINFTSSTGSGQSFGGQRVTRPSHFAGPHGRIENQPHDVVHMGIGGWMSDPNTAAQDPIFWLHHANIDRLWEKWLELGNGRANPTNDEAWMNTVFEFFDENGRKVSKTGAQILSTVNQLGYRYDDQQESVQLLASQTPNAESSDESETLESMQQSSKRIFELNVNQKVTDQLTTFSLSAVPQETDDLVLEDASNIEYILYLEGITYDEAPTGSFEVYINLPEGLSDPQFESEYYVGNIGLFGLMNAKHGVESEGGTVAIDLGDAIRNLLKQEKINTEEISITIYRRPLEDPPNNENSQVDSIQDEPLKGSINIKSMRIEKT</sequence>
<dbReference type="InterPro" id="IPR050316">
    <property type="entry name" value="Tyrosinase/Hemocyanin"/>
</dbReference>
<dbReference type="Pfam" id="PF12142">
    <property type="entry name" value="PPO1_DWL"/>
    <property type="match status" value="1"/>
</dbReference>
<dbReference type="Gene3D" id="1.10.1280.10">
    <property type="entry name" value="Di-copper center containing domain from catechol oxidase"/>
    <property type="match status" value="1"/>
</dbReference>
<dbReference type="SUPFAM" id="SSF48056">
    <property type="entry name" value="Di-copper centre-containing domain"/>
    <property type="match status" value="1"/>
</dbReference>
<keyword evidence="10" id="KW-1185">Reference proteome</keyword>
<evidence type="ECO:0000259" key="7">
    <source>
        <dbReference type="PROSITE" id="PS00497"/>
    </source>
</evidence>
<name>A0ABT8KZU3_9BACT</name>
<dbReference type="RefSeq" id="WP_346754934.1">
    <property type="nucleotide sequence ID" value="NZ_JAUJEA010000013.1"/>
</dbReference>
<dbReference type="InterPro" id="IPR057190">
    <property type="entry name" value="DUF7868"/>
</dbReference>
<evidence type="ECO:0000256" key="5">
    <source>
        <dbReference type="ARBA" id="ARBA00023008"/>
    </source>
</evidence>
<dbReference type="InterPro" id="IPR022739">
    <property type="entry name" value="Polyphenol_oxidase_cen"/>
</dbReference>
<dbReference type="PROSITE" id="PS51257">
    <property type="entry name" value="PROKAR_LIPOPROTEIN"/>
    <property type="match status" value="1"/>
</dbReference>
<keyword evidence="5" id="KW-0186">Copper</keyword>
<dbReference type="PANTHER" id="PTHR11474:SF76">
    <property type="entry name" value="SHKT DOMAIN-CONTAINING PROTEIN"/>
    <property type="match status" value="1"/>
</dbReference>
<dbReference type="Pfam" id="PF25271">
    <property type="entry name" value="DUF7868"/>
    <property type="match status" value="1"/>
</dbReference>
<gene>
    <name evidence="9" type="ORF">QQ008_26230</name>
</gene>
<reference evidence="9" key="1">
    <citation type="submission" date="2023-06" db="EMBL/GenBank/DDBJ databases">
        <title>Genomic of Parafulvivirga corallium.</title>
        <authorList>
            <person name="Wang G."/>
        </authorList>
    </citation>
    <scope>NUCLEOTIDE SEQUENCE</scope>
    <source>
        <strain evidence="9">BMA10</strain>
    </source>
</reference>
<feature type="region of interest" description="Disordered" evidence="6">
    <location>
        <begin position="199"/>
        <end position="224"/>
    </location>
</feature>
<protein>
    <submittedName>
        <fullName evidence="9">Tyrosinase family protein</fullName>
    </submittedName>
</protein>
<comment type="similarity">
    <text evidence="2">Belongs to the tyrosinase family.</text>
</comment>
<feature type="domain" description="Tyrosinase copper-binding" evidence="8">
    <location>
        <begin position="248"/>
        <end position="259"/>
    </location>
</feature>
<dbReference type="PROSITE" id="PS00498">
    <property type="entry name" value="TYROSINASE_2"/>
    <property type="match status" value="1"/>
</dbReference>
<dbReference type="PROSITE" id="PS00497">
    <property type="entry name" value="TYROSINASE_1"/>
    <property type="match status" value="1"/>
</dbReference>
<feature type="domain" description="Tyrosinase copper-binding" evidence="7">
    <location>
        <begin position="106"/>
        <end position="123"/>
    </location>
</feature>
<evidence type="ECO:0000256" key="6">
    <source>
        <dbReference type="SAM" id="MobiDB-lite"/>
    </source>
</evidence>
<accession>A0ABT8KZU3</accession>
<dbReference type="PANTHER" id="PTHR11474">
    <property type="entry name" value="TYROSINASE FAMILY MEMBER"/>
    <property type="match status" value="1"/>
</dbReference>
<dbReference type="PRINTS" id="PR00092">
    <property type="entry name" value="TYROSINASE"/>
</dbReference>
<feature type="region of interest" description="Disordered" evidence="6">
    <location>
        <begin position="478"/>
        <end position="501"/>
    </location>
</feature>